<sequence length="216" mass="23371">MMAGATAAQAAYIVVDTGHTPQHPGATGASGRVEYQYNLDLSGAVAHDLMALDDRVKRVSVNGKEIALAERTAQAPDADFFISIHHDSMPQAWIDAGRQREFAGYSIFVSRLNPHYDQSLRCAQAIGEHLLAAGEKPSLYHATPIPGENRPLIDKRLGIHRFDDLVVLKTATMPAVLVEAGVIVNPDEEKRLAQPQTIAKLANAIAQAVHDCNAQH</sequence>
<evidence type="ECO:0000256" key="1">
    <source>
        <dbReference type="ARBA" id="ARBA00001561"/>
    </source>
</evidence>
<name>A0A261SCK2_9BORD</name>
<comment type="caution">
    <text evidence="5">The sequence shown here is derived from an EMBL/GenBank/DDBJ whole genome shotgun (WGS) entry which is preliminary data.</text>
</comment>
<dbReference type="OrthoDB" id="8525541at2"/>
<dbReference type="PANTHER" id="PTHR30404">
    <property type="entry name" value="N-ACETYLMURAMOYL-L-ALANINE AMIDASE"/>
    <property type="match status" value="1"/>
</dbReference>
<dbReference type="EMBL" id="NEVM01000002">
    <property type="protein sequence ID" value="OZI35114.1"/>
    <property type="molecule type" value="Genomic_DNA"/>
</dbReference>
<dbReference type="RefSeq" id="WP_094854119.1">
    <property type="nucleotide sequence ID" value="NZ_NEVM01000002.1"/>
</dbReference>
<gene>
    <name evidence="5" type="ORF">CAL29_15675</name>
</gene>
<dbReference type="EC" id="3.5.1.28" evidence="2"/>
<dbReference type="AlphaFoldDB" id="A0A261SCK2"/>
<keyword evidence="3 5" id="KW-0378">Hydrolase</keyword>
<comment type="catalytic activity">
    <reaction evidence="1">
        <text>Hydrolyzes the link between N-acetylmuramoyl residues and L-amino acid residues in certain cell-wall glycopeptides.</text>
        <dbReference type="EC" id="3.5.1.28"/>
    </reaction>
</comment>
<dbReference type="SUPFAM" id="SSF53187">
    <property type="entry name" value="Zn-dependent exopeptidases"/>
    <property type="match status" value="1"/>
</dbReference>
<dbReference type="Pfam" id="PF01520">
    <property type="entry name" value="Amidase_3"/>
    <property type="match status" value="1"/>
</dbReference>
<evidence type="ECO:0000256" key="3">
    <source>
        <dbReference type="ARBA" id="ARBA00022801"/>
    </source>
</evidence>
<dbReference type="GO" id="GO:0030288">
    <property type="term" value="C:outer membrane-bounded periplasmic space"/>
    <property type="evidence" value="ECO:0007669"/>
    <property type="project" value="TreeGrafter"/>
</dbReference>
<accession>A0A261SCK2</accession>
<dbReference type="InterPro" id="IPR002508">
    <property type="entry name" value="MurNAc-LAA_cat"/>
</dbReference>
<evidence type="ECO:0000256" key="2">
    <source>
        <dbReference type="ARBA" id="ARBA00011901"/>
    </source>
</evidence>
<feature type="domain" description="MurNAc-LAA" evidence="4">
    <location>
        <begin position="70"/>
        <end position="210"/>
    </location>
</feature>
<dbReference type="GO" id="GO:0008745">
    <property type="term" value="F:N-acetylmuramoyl-L-alanine amidase activity"/>
    <property type="evidence" value="ECO:0007669"/>
    <property type="project" value="UniProtKB-EC"/>
</dbReference>
<dbReference type="Gene3D" id="3.40.630.40">
    <property type="entry name" value="Zn-dependent exopeptidases"/>
    <property type="match status" value="1"/>
</dbReference>
<dbReference type="GO" id="GO:0009253">
    <property type="term" value="P:peptidoglycan catabolic process"/>
    <property type="evidence" value="ECO:0007669"/>
    <property type="project" value="InterPro"/>
</dbReference>
<evidence type="ECO:0000313" key="5">
    <source>
        <dbReference type="EMBL" id="OZI35114.1"/>
    </source>
</evidence>
<dbReference type="SMART" id="SM00646">
    <property type="entry name" value="Ami_3"/>
    <property type="match status" value="1"/>
</dbReference>
<evidence type="ECO:0000259" key="4">
    <source>
        <dbReference type="SMART" id="SM00646"/>
    </source>
</evidence>
<proteinExistence type="predicted"/>
<protein>
    <recommendedName>
        <fullName evidence="2">N-acetylmuramoyl-L-alanine amidase</fullName>
        <ecNumber evidence="2">3.5.1.28</ecNumber>
    </recommendedName>
</protein>
<dbReference type="Proteomes" id="UP000216020">
    <property type="component" value="Unassembled WGS sequence"/>
</dbReference>
<dbReference type="PANTHER" id="PTHR30404:SF0">
    <property type="entry name" value="N-ACETYLMURAMOYL-L-ALANINE AMIDASE AMIC"/>
    <property type="match status" value="1"/>
</dbReference>
<dbReference type="CDD" id="cd02696">
    <property type="entry name" value="MurNAc-LAA"/>
    <property type="match status" value="1"/>
</dbReference>
<reference evidence="6" key="1">
    <citation type="submission" date="2017-05" db="EMBL/GenBank/DDBJ databases">
        <title>Complete and WGS of Bordetella genogroups.</title>
        <authorList>
            <person name="Spilker T."/>
            <person name="Lipuma J."/>
        </authorList>
    </citation>
    <scope>NUCLEOTIDE SEQUENCE [LARGE SCALE GENOMIC DNA]</scope>
    <source>
        <strain evidence="6">AU16122</strain>
    </source>
</reference>
<evidence type="ECO:0000313" key="6">
    <source>
        <dbReference type="Proteomes" id="UP000216020"/>
    </source>
</evidence>
<dbReference type="InterPro" id="IPR050695">
    <property type="entry name" value="N-acetylmuramoyl_amidase_3"/>
</dbReference>
<keyword evidence="6" id="KW-1185">Reference proteome</keyword>
<organism evidence="5 6">
    <name type="scientific">Bordetella genomosp. 10</name>
    <dbReference type="NCBI Taxonomy" id="1416804"/>
    <lineage>
        <taxon>Bacteria</taxon>
        <taxon>Pseudomonadati</taxon>
        <taxon>Pseudomonadota</taxon>
        <taxon>Betaproteobacteria</taxon>
        <taxon>Burkholderiales</taxon>
        <taxon>Alcaligenaceae</taxon>
        <taxon>Bordetella</taxon>
    </lineage>
</organism>